<dbReference type="InterPro" id="IPR006047">
    <property type="entry name" value="GH13_cat_dom"/>
</dbReference>
<dbReference type="Pfam" id="PF03714">
    <property type="entry name" value="PUD"/>
    <property type="match status" value="2"/>
</dbReference>
<dbReference type="GO" id="GO:0030246">
    <property type="term" value="F:carbohydrate binding"/>
    <property type="evidence" value="ECO:0007669"/>
    <property type="project" value="InterPro"/>
</dbReference>
<comment type="similarity">
    <text evidence="1">Belongs to the glycosyl hydrolase 13 family.</text>
</comment>
<dbReference type="CDD" id="cd02860">
    <property type="entry name" value="E_set_Pullulanase"/>
    <property type="match status" value="1"/>
</dbReference>
<dbReference type="PANTHER" id="PTHR43002">
    <property type="entry name" value="GLYCOGEN DEBRANCHING ENZYME"/>
    <property type="match status" value="1"/>
</dbReference>
<accession>A0A6I3NB70</accession>
<dbReference type="InterPro" id="IPR013783">
    <property type="entry name" value="Ig-like_fold"/>
</dbReference>
<proteinExistence type="inferred from homology"/>
<dbReference type="Pfam" id="PF02922">
    <property type="entry name" value="CBM_48"/>
    <property type="match status" value="1"/>
</dbReference>
<dbReference type="Gene3D" id="3.20.20.80">
    <property type="entry name" value="Glycosidases"/>
    <property type="match status" value="1"/>
</dbReference>
<evidence type="ECO:0000256" key="2">
    <source>
        <dbReference type="ARBA" id="ARBA00022729"/>
    </source>
</evidence>
<dbReference type="SUPFAM" id="SSF49452">
    <property type="entry name" value="Starch-binding domain-like"/>
    <property type="match status" value="2"/>
</dbReference>
<dbReference type="Pfam" id="PF21653">
    <property type="entry name" value="pulA_all-beta"/>
    <property type="match status" value="1"/>
</dbReference>
<dbReference type="EC" id="3.2.1.41" evidence="7"/>
<dbReference type="SUPFAM" id="SSF81296">
    <property type="entry name" value="E set domains"/>
    <property type="match status" value="1"/>
</dbReference>
<keyword evidence="3 10" id="KW-0378">Hydrolase</keyword>
<organism evidence="10">
    <name type="scientific">Turicibacter sanguinis</name>
    <dbReference type="NCBI Taxonomy" id="154288"/>
    <lineage>
        <taxon>Bacteria</taxon>
        <taxon>Bacillati</taxon>
        <taxon>Bacillota</taxon>
        <taxon>Erysipelotrichia</taxon>
        <taxon>Erysipelotrichales</taxon>
        <taxon>Turicibacteraceae</taxon>
        <taxon>Turicibacter</taxon>
    </lineage>
</organism>
<evidence type="ECO:0000256" key="8">
    <source>
        <dbReference type="ARBA" id="ARBA00029618"/>
    </source>
</evidence>
<evidence type="ECO:0000256" key="4">
    <source>
        <dbReference type="ARBA" id="ARBA00022837"/>
    </source>
</evidence>
<gene>
    <name evidence="10" type="primary">pulA</name>
    <name evidence="10" type="ORF">GMA64_03835</name>
</gene>
<keyword evidence="4" id="KW-0106">Calcium</keyword>
<dbReference type="Gene3D" id="2.60.40.1110">
    <property type="match status" value="2"/>
</dbReference>
<dbReference type="InterPro" id="IPR004193">
    <property type="entry name" value="Glyco_hydro_13_N"/>
</dbReference>
<dbReference type="NCBIfam" id="TIGR02104">
    <property type="entry name" value="pulA_typeI"/>
    <property type="match status" value="1"/>
</dbReference>
<dbReference type="InterPro" id="IPR013784">
    <property type="entry name" value="Carb-bd-like_fold"/>
</dbReference>
<dbReference type="Gene3D" id="2.60.40.1180">
    <property type="entry name" value="Golgi alpha-mannosidase II"/>
    <property type="match status" value="1"/>
</dbReference>
<dbReference type="GO" id="GO:0005975">
    <property type="term" value="P:carbohydrate metabolic process"/>
    <property type="evidence" value="ECO:0007669"/>
    <property type="project" value="InterPro"/>
</dbReference>
<dbReference type="Pfam" id="PF00128">
    <property type="entry name" value="Alpha-amylase"/>
    <property type="match status" value="1"/>
</dbReference>
<evidence type="ECO:0000256" key="6">
    <source>
        <dbReference type="ARBA" id="ARBA00023965"/>
    </source>
</evidence>
<evidence type="ECO:0000313" key="10">
    <source>
        <dbReference type="EMBL" id="MTL93650.1"/>
    </source>
</evidence>
<dbReference type="InterPro" id="IPR014756">
    <property type="entry name" value="Ig_E-set"/>
</dbReference>
<evidence type="ECO:0000256" key="5">
    <source>
        <dbReference type="ARBA" id="ARBA00023295"/>
    </source>
</evidence>
<dbReference type="AlphaFoldDB" id="A0A6I3NB70"/>
<keyword evidence="5 10" id="KW-0326">Glycosidase</keyword>
<dbReference type="Gene3D" id="2.60.40.10">
    <property type="entry name" value="Immunoglobulins"/>
    <property type="match status" value="1"/>
</dbReference>
<dbReference type="InterPro" id="IPR013780">
    <property type="entry name" value="Glyco_hydro_b"/>
</dbReference>
<dbReference type="CDD" id="cd11341">
    <property type="entry name" value="AmyAc_Pullulanase_LD-like"/>
    <property type="match status" value="1"/>
</dbReference>
<dbReference type="EMBL" id="WMQV01000006">
    <property type="protein sequence ID" value="MTL93650.1"/>
    <property type="molecule type" value="Genomic_DNA"/>
</dbReference>
<dbReference type="CDD" id="cd10315">
    <property type="entry name" value="CBM41_pullulanase"/>
    <property type="match status" value="2"/>
</dbReference>
<evidence type="ECO:0000256" key="3">
    <source>
        <dbReference type="ARBA" id="ARBA00022801"/>
    </source>
</evidence>
<comment type="caution">
    <text evidence="10">The sequence shown here is derived from an EMBL/GenBank/DDBJ whole genome shotgun (WGS) entry which is preliminary data.</text>
</comment>
<dbReference type="InterPro" id="IPR005323">
    <property type="entry name" value="CBM41_pullulanase"/>
</dbReference>
<reference evidence="10" key="1">
    <citation type="journal article" date="2019" name="Nat. Med.">
        <title>A library of human gut bacterial isolates paired with longitudinal multiomics data enables mechanistic microbiome research.</title>
        <authorList>
            <person name="Poyet M."/>
            <person name="Groussin M."/>
            <person name="Gibbons S.M."/>
            <person name="Avila-Pacheco J."/>
            <person name="Jiang X."/>
            <person name="Kearney S.M."/>
            <person name="Perrotta A.R."/>
            <person name="Berdy B."/>
            <person name="Zhao S."/>
            <person name="Lieberman T.D."/>
            <person name="Swanson P.K."/>
            <person name="Smith M."/>
            <person name="Roesemann S."/>
            <person name="Alexander J.E."/>
            <person name="Rich S.A."/>
            <person name="Livny J."/>
            <person name="Vlamakis H."/>
            <person name="Clish C."/>
            <person name="Bullock K."/>
            <person name="Deik A."/>
            <person name="Scott J."/>
            <person name="Pierce K.A."/>
            <person name="Xavier R.J."/>
            <person name="Alm E.J."/>
        </authorList>
    </citation>
    <scope>NUCLEOTIDE SEQUENCE</scope>
    <source>
        <strain evidence="10">BIOML-A179</strain>
    </source>
</reference>
<comment type="catalytic activity">
    <reaction evidence="6">
        <text>Hydrolysis of (1-&gt;6)-alpha-D-glucosidic linkages in pullulan, amylopectin and glycogen, and in the alpha- and beta-limit dextrins of amylopectin and glycogen.</text>
        <dbReference type="EC" id="3.2.1.41"/>
    </reaction>
</comment>
<protein>
    <recommendedName>
        <fullName evidence="7">pullulanase</fullName>
        <ecNumber evidence="7">3.2.1.41</ecNumber>
    </recommendedName>
    <alternativeName>
        <fullName evidence="8">Alpha-dextrin endo-1,6-alpha-glucosidase</fullName>
    </alternativeName>
    <alternativeName>
        <fullName evidence="9">Pullulan 6-glucanohydrolase</fullName>
    </alternativeName>
</protein>
<dbReference type="InterPro" id="IPR049117">
    <property type="entry name" value="pulA_all-beta"/>
</dbReference>
<dbReference type="SMART" id="SM00642">
    <property type="entry name" value="Aamy"/>
    <property type="match status" value="1"/>
</dbReference>
<dbReference type="SUPFAM" id="SSF51445">
    <property type="entry name" value="(Trans)glycosidases"/>
    <property type="match status" value="1"/>
</dbReference>
<name>A0A6I3NB70_9FIRM</name>
<dbReference type="RefSeq" id="WP_129821479.1">
    <property type="nucleotide sequence ID" value="NZ_RCYV01000009.1"/>
</dbReference>
<evidence type="ECO:0000256" key="7">
    <source>
        <dbReference type="ARBA" id="ARBA00024062"/>
    </source>
</evidence>
<evidence type="ECO:0000256" key="1">
    <source>
        <dbReference type="ARBA" id="ARBA00008061"/>
    </source>
</evidence>
<dbReference type="InterPro" id="IPR017853">
    <property type="entry name" value="GH"/>
</dbReference>
<evidence type="ECO:0000256" key="9">
    <source>
        <dbReference type="ARBA" id="ARBA00031076"/>
    </source>
</evidence>
<sequence length="1021" mass="113533">MRRKISLMLAIAIMVTSILPNGRIHATDDAKLTIHYQRTDGVYDEWNIWAWDTGTEDMEQIDFTAKDDFGYIAEIEVAKGNEAGFIIRKGDWQEKNCDEDQRIKVEDDTEIWVSEGQCGYLTEAPAGAGGEVVKLETAGNDTVSTVSDEEAEVQVFVHYRRYDDKYKKWNIWGWVDGQEGLSYSFEDEDDYGKIFKINLKDLNGADKLGIIMRKGNWDSRDIDQDRFIDLTKATEGVLNVYLLEGDSNIYYSEADVDLTPRLSTATFKSLNKIMFTGAAPITSTEGVEVRDSQGNILELDQVMLDESSSKIVALLKENISLEDSYTIAKEGFKDAIEVSFTGLFDSEEFNDAFYYEGDDLGFTYSKDKTSFRVWAPTASHVVLNLYEAGSGDNLIEQIDMTRDVKGTWVADVSGDLNLTYYTYEVTVSGQTNEAVDPYARAVGVNGNRAMVVDLDLTDPENWSSDVSPEFSGTPTDAVIYELHMRDWSSHESAGFKNIGKFLQFTEEGATDHLTDLGITHLHLLPAFDHRSIDETKLDEPQFNWGYDPQNYNVPEGSYSTDPEHGEVRINEFKQMVQSLHENGIRVVMDVVYNHTGATADSDFNKIVPGYYYRQTTDGGFSNGSGCGNETASDRSMMRKFIVDSVKYWATEYHIDGFRFDLMALHDIETMNEVRAALTEIDPTIIVYGEGWDAGGSALEQNEAALKIYASQMPGIGMFSDDIRDGVKGSVFNAEEPGFVNGQFSFDERVKFGIIGATKHSQIDYNRVSLAGGSRGPWATEASQSINYVSAHDNNTLYDKLVATLPDADEETIKLMQKQANAIVLTAQGVPFLHAGVEMMRTKDGDHNSYNASDEVNQIDWNWKEENADVYNYYKGLIALRSAHPAFRMSAQEDIQANLTFMEDVPVGVIAFNLGNNANGDTASDITVIHNATDSEQVITLPKSADWQLVANGEVAGTDVIEVVKGDSVTVTPHSSYVLMIDDSISSDGEWAQVLLIAGAALLVVAGTVAYIVYDKKKKSSK</sequence>
<dbReference type="InterPro" id="IPR011840">
    <property type="entry name" value="PulA_typeI"/>
</dbReference>
<dbReference type="GO" id="GO:0051060">
    <property type="term" value="F:pullulanase activity"/>
    <property type="evidence" value="ECO:0007669"/>
    <property type="project" value="UniProtKB-EC"/>
</dbReference>
<keyword evidence="2" id="KW-0732">Signal</keyword>